<comment type="caution">
    <text evidence="10">Lacks conserved residue(s) required for the propagation of feature annotation.</text>
</comment>
<evidence type="ECO:0000256" key="3">
    <source>
        <dbReference type="ARBA" id="ARBA00022536"/>
    </source>
</evidence>
<evidence type="ECO:0000256" key="11">
    <source>
        <dbReference type="SAM" id="MobiDB-lite"/>
    </source>
</evidence>
<accession>W2SLS4</accession>
<keyword evidence="5" id="KW-0677">Repeat</keyword>
<evidence type="ECO:0000256" key="6">
    <source>
        <dbReference type="ARBA" id="ARBA00022989"/>
    </source>
</evidence>
<dbReference type="Gene3D" id="2.10.25.10">
    <property type="entry name" value="Laminin"/>
    <property type="match status" value="3"/>
</dbReference>
<keyword evidence="8" id="KW-0472">Membrane</keyword>
<keyword evidence="3 10" id="KW-0245">EGF-like domain</keyword>
<feature type="domain" description="EGF-like" evidence="12">
    <location>
        <begin position="117"/>
        <end position="155"/>
    </location>
</feature>
<evidence type="ECO:0000256" key="10">
    <source>
        <dbReference type="PROSITE-ProRule" id="PRU00076"/>
    </source>
</evidence>
<dbReference type="InterPro" id="IPR000742">
    <property type="entry name" value="EGF"/>
</dbReference>
<evidence type="ECO:0000256" key="2">
    <source>
        <dbReference type="ARBA" id="ARBA00007449"/>
    </source>
</evidence>
<evidence type="ECO:0000256" key="8">
    <source>
        <dbReference type="ARBA" id="ARBA00023136"/>
    </source>
</evidence>
<protein>
    <submittedName>
        <fullName evidence="13">EGF-like domain protein</fullName>
    </submittedName>
</protein>
<dbReference type="GO" id="GO:0016020">
    <property type="term" value="C:membrane"/>
    <property type="evidence" value="ECO:0007669"/>
    <property type="project" value="UniProtKB-SubCell"/>
</dbReference>
<dbReference type="OrthoDB" id="442731at2759"/>
<keyword evidence="7" id="KW-0401">Integrin</keyword>
<dbReference type="Pfam" id="PF07974">
    <property type="entry name" value="EGF_2"/>
    <property type="match status" value="1"/>
</dbReference>
<dbReference type="GO" id="GO:0008045">
    <property type="term" value="P:motor neuron axon guidance"/>
    <property type="evidence" value="ECO:0007669"/>
    <property type="project" value="TreeGrafter"/>
</dbReference>
<feature type="disulfide bond" evidence="10">
    <location>
        <begin position="121"/>
        <end position="131"/>
    </location>
</feature>
<sequence length="238" mass="25728">VVELIPATSATEKPRQVSRELDRQKLPEPSKIVRPPPNCSNRGKFVAGVCRCDQGWEEVCPPCLHGACMSGLCVCETGWSGDLCDEAECAIGCLEHGKCLKNGTCACDKGWNGENCFVDGCPLSCSGHGECRYSQGLAEGWRCVCQPSYTGNDCAVPIETDCRDGLDNDNDGLIDCDDPECCSSTECSREAVCAAVPAPVDVLLRLPAVQNANFFQRVSFIIKNDSVQSYSDHSQFNE</sequence>
<dbReference type="PROSITE" id="PS50026">
    <property type="entry name" value="EGF_3"/>
    <property type="match status" value="1"/>
</dbReference>
<dbReference type="InterPro" id="IPR051216">
    <property type="entry name" value="Teneurin"/>
</dbReference>
<feature type="disulfide bond" evidence="10">
    <location>
        <begin position="145"/>
        <end position="154"/>
    </location>
</feature>
<evidence type="ECO:0000259" key="12">
    <source>
        <dbReference type="PROSITE" id="PS50026"/>
    </source>
</evidence>
<feature type="compositionally biased region" description="Basic and acidic residues" evidence="11">
    <location>
        <begin position="12"/>
        <end position="28"/>
    </location>
</feature>
<evidence type="ECO:0000256" key="1">
    <source>
        <dbReference type="ARBA" id="ARBA00004479"/>
    </source>
</evidence>
<evidence type="ECO:0000256" key="9">
    <source>
        <dbReference type="ARBA" id="ARBA00023157"/>
    </source>
</evidence>
<dbReference type="OMA" id="GICHCEN"/>
<organism evidence="13 14">
    <name type="scientific">Necator americanus</name>
    <name type="common">Human hookworm</name>
    <dbReference type="NCBI Taxonomy" id="51031"/>
    <lineage>
        <taxon>Eukaryota</taxon>
        <taxon>Metazoa</taxon>
        <taxon>Ecdysozoa</taxon>
        <taxon>Nematoda</taxon>
        <taxon>Chromadorea</taxon>
        <taxon>Rhabditida</taxon>
        <taxon>Rhabditina</taxon>
        <taxon>Rhabditomorpha</taxon>
        <taxon>Strongyloidea</taxon>
        <taxon>Ancylostomatidae</taxon>
        <taxon>Bunostominae</taxon>
        <taxon>Necator</taxon>
    </lineage>
</organism>
<comment type="subcellular location">
    <subcellularLocation>
        <location evidence="1">Membrane</location>
        <topology evidence="1">Single-pass type I membrane protein</topology>
    </subcellularLocation>
</comment>
<evidence type="ECO:0000313" key="14">
    <source>
        <dbReference type="Proteomes" id="UP000053676"/>
    </source>
</evidence>
<dbReference type="PROSITE" id="PS00022">
    <property type="entry name" value="EGF_1"/>
    <property type="match status" value="1"/>
</dbReference>
<evidence type="ECO:0000256" key="7">
    <source>
        <dbReference type="ARBA" id="ARBA00023037"/>
    </source>
</evidence>
<dbReference type="Pfam" id="PF23106">
    <property type="entry name" value="EGF_Teneurin"/>
    <property type="match status" value="1"/>
</dbReference>
<evidence type="ECO:0000313" key="13">
    <source>
        <dbReference type="EMBL" id="ETN70575.1"/>
    </source>
</evidence>
<comment type="similarity">
    <text evidence="2">Belongs to the integrin beta chain family.</text>
</comment>
<evidence type="ECO:0000256" key="5">
    <source>
        <dbReference type="ARBA" id="ARBA00022737"/>
    </source>
</evidence>
<keyword evidence="9 10" id="KW-1015">Disulfide bond</keyword>
<proteinExistence type="inferred from homology"/>
<dbReference type="Pfam" id="PF18372">
    <property type="entry name" value="I-EGF_1"/>
    <property type="match status" value="1"/>
</dbReference>
<dbReference type="EMBL" id="KI668927">
    <property type="protein sequence ID" value="ETN70575.1"/>
    <property type="molecule type" value="Genomic_DNA"/>
</dbReference>
<dbReference type="InterPro" id="IPR040622">
    <property type="entry name" value="EGF_integrin_1"/>
</dbReference>
<evidence type="ECO:0000256" key="4">
    <source>
        <dbReference type="ARBA" id="ARBA00022692"/>
    </source>
</evidence>
<dbReference type="InterPro" id="IPR013111">
    <property type="entry name" value="EGF_extracell"/>
</dbReference>
<dbReference type="GO" id="GO:0007229">
    <property type="term" value="P:integrin-mediated signaling pathway"/>
    <property type="evidence" value="ECO:0007669"/>
    <property type="project" value="UniProtKB-KW"/>
</dbReference>
<dbReference type="PANTHER" id="PTHR11219:SF69">
    <property type="entry name" value="TENEURIN-A"/>
    <property type="match status" value="1"/>
</dbReference>
<feature type="non-terminal residue" evidence="13">
    <location>
        <position position="238"/>
    </location>
</feature>
<dbReference type="PANTHER" id="PTHR11219">
    <property type="entry name" value="TENEURIN AND N-ACETYLGLUCOSAMINE-1-PHOSPHODIESTER ALPHA-N-ACETYLGLUCOSAMINIDASE"/>
    <property type="match status" value="1"/>
</dbReference>
<dbReference type="STRING" id="51031.W2SLS4"/>
<name>W2SLS4_NECAM</name>
<dbReference type="Proteomes" id="UP000053676">
    <property type="component" value="Unassembled WGS sequence"/>
</dbReference>
<feature type="non-terminal residue" evidence="13">
    <location>
        <position position="1"/>
    </location>
</feature>
<dbReference type="AlphaFoldDB" id="W2SLS4"/>
<keyword evidence="6" id="KW-1133">Transmembrane helix</keyword>
<gene>
    <name evidence="13" type="ORF">NECAME_14671</name>
</gene>
<feature type="region of interest" description="Disordered" evidence="11">
    <location>
        <begin position="1"/>
        <end position="29"/>
    </location>
</feature>
<reference evidence="14" key="1">
    <citation type="journal article" date="2014" name="Nat. Genet.">
        <title>Genome of the human hookworm Necator americanus.</title>
        <authorList>
            <person name="Tang Y.T."/>
            <person name="Gao X."/>
            <person name="Rosa B.A."/>
            <person name="Abubucker S."/>
            <person name="Hallsworth-Pepin K."/>
            <person name="Martin J."/>
            <person name="Tyagi R."/>
            <person name="Heizer E."/>
            <person name="Zhang X."/>
            <person name="Bhonagiri-Palsikar V."/>
            <person name="Minx P."/>
            <person name="Warren W.C."/>
            <person name="Wang Q."/>
            <person name="Zhan B."/>
            <person name="Hotez P.J."/>
            <person name="Sternberg P.W."/>
            <person name="Dougall A."/>
            <person name="Gaze S.T."/>
            <person name="Mulvenna J."/>
            <person name="Sotillo J."/>
            <person name="Ranganathan S."/>
            <person name="Rabelo E.M."/>
            <person name="Wilson R.K."/>
            <person name="Felgner P.L."/>
            <person name="Bethony J."/>
            <person name="Hawdon J.M."/>
            <person name="Gasser R.B."/>
            <person name="Loukas A."/>
            <person name="Mitreva M."/>
        </authorList>
    </citation>
    <scope>NUCLEOTIDE SEQUENCE [LARGE SCALE GENOMIC DNA]</scope>
</reference>
<keyword evidence="14" id="KW-1185">Reference proteome</keyword>
<dbReference type="SMART" id="SM00181">
    <property type="entry name" value="EGF"/>
    <property type="match status" value="3"/>
</dbReference>
<keyword evidence="4" id="KW-0812">Transmembrane</keyword>
<dbReference type="KEGG" id="nai:NECAME_14671"/>